<dbReference type="InterPro" id="IPR052729">
    <property type="entry name" value="Acyl/Acetyltrans_Enzymes"/>
</dbReference>
<feature type="domain" description="N-acetyltransferase" evidence="1">
    <location>
        <begin position="4"/>
        <end position="136"/>
    </location>
</feature>
<evidence type="ECO:0000313" key="2">
    <source>
        <dbReference type="EMBL" id="SDB07075.1"/>
    </source>
</evidence>
<dbReference type="SUPFAM" id="SSF55729">
    <property type="entry name" value="Acyl-CoA N-acyltransferases (Nat)"/>
    <property type="match status" value="1"/>
</dbReference>
<dbReference type="GO" id="GO:0016747">
    <property type="term" value="F:acyltransferase activity, transferring groups other than amino-acyl groups"/>
    <property type="evidence" value="ECO:0007669"/>
    <property type="project" value="InterPro"/>
</dbReference>
<dbReference type="OrthoDB" id="20916at2"/>
<dbReference type="PROSITE" id="PS51186">
    <property type="entry name" value="GNAT"/>
    <property type="match status" value="1"/>
</dbReference>
<sequence>MSDLEIRPASRQDLATMTDWAATEGWNPGLHDADAFFPTDPEGFLIGWLGDKPVTCISVVAYDDAYGFLGFYIAHPDHRGQGHGIATWNAGIERLGKRTIGLDGVVDQQPNYARSGFNLAQRNVRFAGVPGLEPAGDHPLVELADLSPDLSAYDADLVPAPRDGFLRHWVNPEHRRTLGYVEDGRIRGYGTIRPCREGHKIGPLFADTPTVAEALFNGLVGPEGGGAVMIDVPEPNGEAVALAGRLGLQPVFETARMYRGAAPSLPIERIYGITSFELG</sequence>
<dbReference type="PANTHER" id="PTHR47237:SF1">
    <property type="entry name" value="SLL0310 PROTEIN"/>
    <property type="match status" value="1"/>
</dbReference>
<accession>A0A1G6AFA0</accession>
<dbReference type="Pfam" id="PF18014">
    <property type="entry name" value="Acetyltransf_18"/>
    <property type="match status" value="1"/>
</dbReference>
<keyword evidence="3" id="KW-1185">Reference proteome</keyword>
<dbReference type="EMBL" id="FMXQ01000001">
    <property type="protein sequence ID" value="SDB07075.1"/>
    <property type="molecule type" value="Genomic_DNA"/>
</dbReference>
<evidence type="ECO:0000313" key="3">
    <source>
        <dbReference type="Proteomes" id="UP000199071"/>
    </source>
</evidence>
<dbReference type="STRING" id="665467.SAMN02982931_00541"/>
<reference evidence="2 3" key="1">
    <citation type="submission" date="2016-10" db="EMBL/GenBank/DDBJ databases">
        <authorList>
            <person name="de Groot N.N."/>
        </authorList>
    </citation>
    <scope>NUCLEOTIDE SEQUENCE [LARGE SCALE GENOMIC DNA]</scope>
    <source>
        <strain evidence="2 3">ATCC 35022</strain>
    </source>
</reference>
<dbReference type="Proteomes" id="UP000199071">
    <property type="component" value="Unassembled WGS sequence"/>
</dbReference>
<evidence type="ECO:0000259" key="1">
    <source>
        <dbReference type="PROSITE" id="PS51186"/>
    </source>
</evidence>
<dbReference type="InterPro" id="IPR041496">
    <property type="entry name" value="YitH/HolE_GNAT"/>
</dbReference>
<dbReference type="AlphaFoldDB" id="A0A1G6AFA0"/>
<dbReference type="PANTHER" id="PTHR47237">
    <property type="entry name" value="SLL0310 PROTEIN"/>
    <property type="match status" value="1"/>
</dbReference>
<gene>
    <name evidence="2" type="ORF">SAMN02982931_00541</name>
</gene>
<dbReference type="InterPro" id="IPR000182">
    <property type="entry name" value="GNAT_dom"/>
</dbReference>
<proteinExistence type="predicted"/>
<dbReference type="RefSeq" id="WP_090874643.1">
    <property type="nucleotide sequence ID" value="NZ_FMXQ01000001.1"/>
</dbReference>
<organism evidence="2 3">
    <name type="scientific">Bauldia litoralis</name>
    <dbReference type="NCBI Taxonomy" id="665467"/>
    <lineage>
        <taxon>Bacteria</taxon>
        <taxon>Pseudomonadati</taxon>
        <taxon>Pseudomonadota</taxon>
        <taxon>Alphaproteobacteria</taxon>
        <taxon>Hyphomicrobiales</taxon>
        <taxon>Kaistiaceae</taxon>
        <taxon>Bauldia</taxon>
    </lineage>
</organism>
<dbReference type="Gene3D" id="3.40.630.90">
    <property type="match status" value="1"/>
</dbReference>
<dbReference type="Pfam" id="PF00583">
    <property type="entry name" value="Acetyltransf_1"/>
    <property type="match status" value="1"/>
</dbReference>
<dbReference type="Gene3D" id="3.40.630.30">
    <property type="match status" value="1"/>
</dbReference>
<protein>
    <recommendedName>
        <fullName evidence="1">N-acetyltransferase domain-containing protein</fullName>
    </recommendedName>
</protein>
<dbReference type="InterPro" id="IPR016181">
    <property type="entry name" value="Acyl_CoA_acyltransferase"/>
</dbReference>
<name>A0A1G6AFA0_9HYPH</name>